<dbReference type="Proteomes" id="UP000466931">
    <property type="component" value="Chromosome"/>
</dbReference>
<keyword evidence="8" id="KW-1185">Reference proteome</keyword>
<comment type="similarity">
    <text evidence="1">Belongs to the LysR transcriptional regulatory family.</text>
</comment>
<evidence type="ECO:0000256" key="1">
    <source>
        <dbReference type="ARBA" id="ARBA00009437"/>
    </source>
</evidence>
<keyword evidence="2" id="KW-0805">Transcription regulation</keyword>
<sequence>MLNNSGMDPRRLRLLLALSRLGSMRAVADSEGMSTSTVSQQIAALAAEAGTALIEPEGRRVRLTPAGRRLAGHAVGILAALDAAHATSASVTQRWWSDDLDPRADPVGVVRVGGFATGIRVSLLPVLADIADTNPGVQATISEFEPLEAFRLLVDDDLDLALAYDYNLAPASADPVLEFVALWTTPWGLAVPGQAPAVVDLRAYADASWIVNSRNTADEEAVRILASLAGFQPRITHQIDSLDLVEDLVSAGYGVGLLPMHRPTQPGITVLPLPGPGVVMTAFAVTRRGRSTWPPLRLILNRLQAKASGEAPGLDLWPRSLIPAKAQM</sequence>
<evidence type="ECO:0000256" key="3">
    <source>
        <dbReference type="ARBA" id="ARBA00023125"/>
    </source>
</evidence>
<dbReference type="SUPFAM" id="SSF46785">
    <property type="entry name" value="Winged helix' DNA-binding domain"/>
    <property type="match status" value="1"/>
</dbReference>
<dbReference type="Pfam" id="PF03466">
    <property type="entry name" value="LysR_substrate"/>
    <property type="match status" value="1"/>
</dbReference>
<dbReference type="InterPro" id="IPR005119">
    <property type="entry name" value="LysR_subst-bd"/>
</dbReference>
<dbReference type="GO" id="GO:0003677">
    <property type="term" value="F:DNA binding"/>
    <property type="evidence" value="ECO:0007669"/>
    <property type="project" value="UniProtKB-KW"/>
</dbReference>
<keyword evidence="5" id="KW-0804">Transcription</keyword>
<evidence type="ECO:0000313" key="8">
    <source>
        <dbReference type="Proteomes" id="UP000466931"/>
    </source>
</evidence>
<name>A0A7I7XWS6_9MYCO</name>
<dbReference type="InterPro" id="IPR036390">
    <property type="entry name" value="WH_DNA-bd_sf"/>
</dbReference>
<evidence type="ECO:0000313" key="7">
    <source>
        <dbReference type="EMBL" id="BBZ33739.1"/>
    </source>
</evidence>
<evidence type="ECO:0000259" key="6">
    <source>
        <dbReference type="PROSITE" id="PS50931"/>
    </source>
</evidence>
<evidence type="ECO:0000256" key="2">
    <source>
        <dbReference type="ARBA" id="ARBA00023015"/>
    </source>
</evidence>
<dbReference type="EMBL" id="AP022612">
    <property type="protein sequence ID" value="BBZ33739.1"/>
    <property type="molecule type" value="Genomic_DNA"/>
</dbReference>
<proteinExistence type="inferred from homology"/>
<dbReference type="Gene3D" id="1.10.10.10">
    <property type="entry name" value="Winged helix-like DNA-binding domain superfamily/Winged helix DNA-binding domain"/>
    <property type="match status" value="1"/>
</dbReference>
<dbReference type="Pfam" id="PF00126">
    <property type="entry name" value="HTH_1"/>
    <property type="match status" value="1"/>
</dbReference>
<dbReference type="PANTHER" id="PTHR30346">
    <property type="entry name" value="TRANSCRIPTIONAL DUAL REGULATOR HCAR-RELATED"/>
    <property type="match status" value="1"/>
</dbReference>
<dbReference type="GO" id="GO:0032993">
    <property type="term" value="C:protein-DNA complex"/>
    <property type="evidence" value="ECO:0007669"/>
    <property type="project" value="TreeGrafter"/>
</dbReference>
<reference evidence="7" key="2">
    <citation type="submission" date="2020-02" db="EMBL/GenBank/DDBJ databases">
        <authorList>
            <person name="Matsumoto Y."/>
            <person name="Motooka D."/>
            <person name="Nakamura S."/>
        </authorList>
    </citation>
    <scope>NUCLEOTIDE SEQUENCE</scope>
    <source>
        <strain evidence="7">JCM 13671</strain>
    </source>
</reference>
<dbReference type="GO" id="GO:0003700">
    <property type="term" value="F:DNA-binding transcription factor activity"/>
    <property type="evidence" value="ECO:0007669"/>
    <property type="project" value="InterPro"/>
</dbReference>
<dbReference type="PROSITE" id="PS50931">
    <property type="entry name" value="HTH_LYSR"/>
    <property type="match status" value="1"/>
</dbReference>
<dbReference type="AlphaFoldDB" id="A0A7I7XWS6"/>
<dbReference type="PANTHER" id="PTHR30346:SF29">
    <property type="entry name" value="LYSR SUBSTRATE-BINDING"/>
    <property type="match status" value="1"/>
</dbReference>
<keyword evidence="3" id="KW-0238">DNA-binding</keyword>
<evidence type="ECO:0000256" key="5">
    <source>
        <dbReference type="ARBA" id="ARBA00023163"/>
    </source>
</evidence>
<dbReference type="Gene3D" id="3.40.190.290">
    <property type="match status" value="1"/>
</dbReference>
<evidence type="ECO:0000256" key="4">
    <source>
        <dbReference type="ARBA" id="ARBA00023159"/>
    </source>
</evidence>
<dbReference type="SUPFAM" id="SSF53850">
    <property type="entry name" value="Periplasmic binding protein-like II"/>
    <property type="match status" value="1"/>
</dbReference>
<gene>
    <name evidence="7" type="ORF">MCNF_23440</name>
</gene>
<reference evidence="7" key="1">
    <citation type="journal article" date="2019" name="Emerg. Microbes Infect.">
        <title>Comprehensive subspecies identification of 175 nontuberculous mycobacteria species based on 7547 genomic profiles.</title>
        <authorList>
            <person name="Matsumoto Y."/>
            <person name="Kinjo T."/>
            <person name="Motooka D."/>
            <person name="Nabeya D."/>
            <person name="Jung N."/>
            <person name="Uechi K."/>
            <person name="Horii T."/>
            <person name="Iida T."/>
            <person name="Fujita J."/>
            <person name="Nakamura S."/>
        </authorList>
    </citation>
    <scope>NUCLEOTIDE SEQUENCE [LARGE SCALE GENOMIC DNA]</scope>
    <source>
        <strain evidence="7">JCM 13671</strain>
    </source>
</reference>
<organism evidence="7 8">
    <name type="scientific">Mycolicibacterium confluentis</name>
    <dbReference type="NCBI Taxonomy" id="28047"/>
    <lineage>
        <taxon>Bacteria</taxon>
        <taxon>Bacillati</taxon>
        <taxon>Actinomycetota</taxon>
        <taxon>Actinomycetes</taxon>
        <taxon>Mycobacteriales</taxon>
        <taxon>Mycobacteriaceae</taxon>
        <taxon>Mycolicibacterium</taxon>
    </lineage>
</organism>
<keyword evidence="4" id="KW-0010">Activator</keyword>
<dbReference type="InterPro" id="IPR036388">
    <property type="entry name" value="WH-like_DNA-bd_sf"/>
</dbReference>
<feature type="domain" description="HTH lysR-type" evidence="6">
    <location>
        <begin position="7"/>
        <end position="64"/>
    </location>
</feature>
<protein>
    <submittedName>
        <fullName evidence="7">LysR family transcriptional regulator</fullName>
    </submittedName>
</protein>
<accession>A0A7I7XWS6</accession>
<dbReference type="InterPro" id="IPR000847">
    <property type="entry name" value="LysR_HTH_N"/>
</dbReference>